<dbReference type="PROSITE" id="PS50043">
    <property type="entry name" value="HTH_LUXR_2"/>
    <property type="match status" value="1"/>
</dbReference>
<dbReference type="PANTHER" id="PTHR44688">
    <property type="entry name" value="DNA-BINDING TRANSCRIPTIONAL ACTIVATOR DEVR_DOSR"/>
    <property type="match status" value="1"/>
</dbReference>
<protein>
    <submittedName>
        <fullName evidence="5">Transcriptional regulator</fullName>
    </submittedName>
</protein>
<dbReference type="Pfam" id="PF00196">
    <property type="entry name" value="GerE"/>
    <property type="match status" value="1"/>
</dbReference>
<proteinExistence type="predicted"/>
<evidence type="ECO:0000256" key="1">
    <source>
        <dbReference type="ARBA" id="ARBA00023015"/>
    </source>
</evidence>
<keyword evidence="3" id="KW-0804">Transcription</keyword>
<dbReference type="EMBL" id="CP042425">
    <property type="protein sequence ID" value="QEL17591.1"/>
    <property type="molecule type" value="Genomic_DNA"/>
</dbReference>
<dbReference type="PRINTS" id="PR00038">
    <property type="entry name" value="HTHLUXR"/>
</dbReference>
<dbReference type="RefSeq" id="WP_149112180.1">
    <property type="nucleotide sequence ID" value="NZ_CP042425.1"/>
</dbReference>
<feature type="domain" description="HTH luxR-type" evidence="4">
    <location>
        <begin position="188"/>
        <end position="253"/>
    </location>
</feature>
<dbReference type="Proteomes" id="UP000324974">
    <property type="component" value="Chromosome"/>
</dbReference>
<dbReference type="KEGG" id="lrs:PX52LOC_04587"/>
<dbReference type="OrthoDB" id="252792at2"/>
<keyword evidence="1" id="KW-0805">Transcription regulation</keyword>
<dbReference type="AlphaFoldDB" id="A0A5C1AEC0"/>
<evidence type="ECO:0000256" key="2">
    <source>
        <dbReference type="ARBA" id="ARBA00023125"/>
    </source>
</evidence>
<dbReference type="InterPro" id="IPR036388">
    <property type="entry name" value="WH-like_DNA-bd_sf"/>
</dbReference>
<dbReference type="SMART" id="SM00421">
    <property type="entry name" value="HTH_LUXR"/>
    <property type="match status" value="1"/>
</dbReference>
<organism evidence="5 6">
    <name type="scientific">Limnoglobus roseus</name>
    <dbReference type="NCBI Taxonomy" id="2598579"/>
    <lineage>
        <taxon>Bacteria</taxon>
        <taxon>Pseudomonadati</taxon>
        <taxon>Planctomycetota</taxon>
        <taxon>Planctomycetia</taxon>
        <taxon>Gemmatales</taxon>
        <taxon>Gemmataceae</taxon>
        <taxon>Limnoglobus</taxon>
    </lineage>
</organism>
<dbReference type="GO" id="GO:0003677">
    <property type="term" value="F:DNA binding"/>
    <property type="evidence" value="ECO:0007669"/>
    <property type="project" value="UniProtKB-KW"/>
</dbReference>
<keyword evidence="2" id="KW-0238">DNA-binding</keyword>
<accession>A0A5C1AEC0</accession>
<name>A0A5C1AEC0_9BACT</name>
<dbReference type="GO" id="GO:0006355">
    <property type="term" value="P:regulation of DNA-templated transcription"/>
    <property type="evidence" value="ECO:0007669"/>
    <property type="project" value="InterPro"/>
</dbReference>
<evidence type="ECO:0000256" key="3">
    <source>
        <dbReference type="ARBA" id="ARBA00023163"/>
    </source>
</evidence>
<dbReference type="Gene3D" id="1.10.10.10">
    <property type="entry name" value="Winged helix-like DNA-binding domain superfamily/Winged helix DNA-binding domain"/>
    <property type="match status" value="1"/>
</dbReference>
<dbReference type="SUPFAM" id="SSF46894">
    <property type="entry name" value="C-terminal effector domain of the bipartite response regulators"/>
    <property type="match status" value="1"/>
</dbReference>
<evidence type="ECO:0000313" key="5">
    <source>
        <dbReference type="EMBL" id="QEL17591.1"/>
    </source>
</evidence>
<reference evidence="6" key="1">
    <citation type="submission" date="2019-08" db="EMBL/GenBank/DDBJ databases">
        <title>Limnoglobus roseus gen. nov., sp. nov., a novel freshwater planctomycete with a giant genome from the family Gemmataceae.</title>
        <authorList>
            <person name="Kulichevskaya I.S."/>
            <person name="Naumoff D.G."/>
            <person name="Miroshnikov K."/>
            <person name="Ivanova A."/>
            <person name="Philippov D.A."/>
            <person name="Hakobyan A."/>
            <person name="Rijpstra I.C."/>
            <person name="Sinninghe Damste J.S."/>
            <person name="Liesack W."/>
            <person name="Dedysh S.N."/>
        </authorList>
    </citation>
    <scope>NUCLEOTIDE SEQUENCE [LARGE SCALE GENOMIC DNA]</scope>
    <source>
        <strain evidence="6">PX52</strain>
    </source>
</reference>
<keyword evidence="6" id="KW-1185">Reference proteome</keyword>
<sequence length="260" mass="28659">MSKSAQIRIEDARAVFRLVGDCSELGDDLQAWLQRMTDGAAALLDCQSASCGEFRVIDGRSHPVAAAFHGYDAAMLASHAAWLADPSLPGNPVYEGFERRPDEITAGVEDLIPRGEWEASRYYNELLVPMDMGDSFLSKRFIPTDGSPHYVTVSRPVRAARFTAREKAVATLLHDAVADRLGRALATSADPQASLPPRLRHVLNGLLDGDSEKQVAARLGVTAATVHEHVKRLYRRFGVQSRAELLAHFLRRYRAVNRSP</sequence>
<gene>
    <name evidence="5" type="ORF">PX52LOC_04587</name>
</gene>
<dbReference type="InterPro" id="IPR016032">
    <property type="entry name" value="Sig_transdc_resp-reg_C-effctor"/>
</dbReference>
<evidence type="ECO:0000259" key="4">
    <source>
        <dbReference type="PROSITE" id="PS50043"/>
    </source>
</evidence>
<dbReference type="PANTHER" id="PTHR44688:SF16">
    <property type="entry name" value="DNA-BINDING TRANSCRIPTIONAL ACTIVATOR DEVR_DOSR"/>
    <property type="match status" value="1"/>
</dbReference>
<evidence type="ECO:0000313" key="6">
    <source>
        <dbReference type="Proteomes" id="UP000324974"/>
    </source>
</evidence>
<dbReference type="InterPro" id="IPR000792">
    <property type="entry name" value="Tscrpt_reg_LuxR_C"/>
</dbReference>